<proteinExistence type="predicted"/>
<feature type="domain" description="PH" evidence="1">
    <location>
        <begin position="1"/>
        <end position="83"/>
    </location>
</feature>
<evidence type="ECO:0000313" key="3">
    <source>
        <dbReference type="Proteomes" id="UP000054928"/>
    </source>
</evidence>
<reference evidence="3" key="1">
    <citation type="submission" date="2014-09" db="EMBL/GenBank/DDBJ databases">
        <authorList>
            <person name="Sharma Rahul"/>
            <person name="Thines Marco"/>
        </authorList>
    </citation>
    <scope>NUCLEOTIDE SEQUENCE [LARGE SCALE GENOMIC DNA]</scope>
</reference>
<name>A0A0P1A9Z2_PLAHL</name>
<dbReference type="InterPro" id="IPR001849">
    <property type="entry name" value="PH_domain"/>
</dbReference>
<dbReference type="RefSeq" id="XP_024573555.1">
    <property type="nucleotide sequence ID" value="XM_024722484.1"/>
</dbReference>
<keyword evidence="3" id="KW-1185">Reference proteome</keyword>
<dbReference type="EMBL" id="CCYD01000261">
    <property type="protein sequence ID" value="CEG37186.1"/>
    <property type="molecule type" value="Genomic_DNA"/>
</dbReference>
<dbReference type="PROSITE" id="PS50003">
    <property type="entry name" value="PH_DOMAIN"/>
    <property type="match status" value="1"/>
</dbReference>
<accession>A0A0P1A9Z2</accession>
<sequence length="296" mass="32957">MPCGTQNTTCIFRIYRSGICGGNIELPVDCRGFLVTLIPRSNRDRQKLQFTLRYGAKGKKLKFRAPNAEAYSHWIAVLRKAFNGTSKGVKLNRQETVSTIHESCSGFSDSDNFSNSDVQNDHFIDFSDEVSTCGQRGSEATNTLITSIKLLSQGGVFEMAGSLSTPDVSSARNFAKSTDFRSHRSSIERAFISPQTLSLSLIPSEEGFEMISGQQKLFCVAIDCEGRAIFSVYALPQEAPSRNEMLLKLSHKQWAQWISRDLHDSDCLPEVYRLTSNSCNRLKLSEVQSIVQLCLA</sequence>
<dbReference type="Proteomes" id="UP000054928">
    <property type="component" value="Unassembled WGS sequence"/>
</dbReference>
<dbReference type="OMA" id="EAYSHWI"/>
<dbReference type="OrthoDB" id="108892at2759"/>
<organism evidence="2 3">
    <name type="scientific">Plasmopara halstedii</name>
    <name type="common">Downy mildew of sunflower</name>
    <dbReference type="NCBI Taxonomy" id="4781"/>
    <lineage>
        <taxon>Eukaryota</taxon>
        <taxon>Sar</taxon>
        <taxon>Stramenopiles</taxon>
        <taxon>Oomycota</taxon>
        <taxon>Peronosporomycetes</taxon>
        <taxon>Peronosporales</taxon>
        <taxon>Peronosporaceae</taxon>
        <taxon>Plasmopara</taxon>
    </lineage>
</organism>
<protein>
    <submittedName>
        <fullName evidence="2">Pleckstrin homology domain</fullName>
    </submittedName>
</protein>
<evidence type="ECO:0000259" key="1">
    <source>
        <dbReference type="PROSITE" id="PS50003"/>
    </source>
</evidence>
<dbReference type="GeneID" id="36399687"/>
<dbReference type="AlphaFoldDB" id="A0A0P1A9Z2"/>
<evidence type="ECO:0000313" key="2">
    <source>
        <dbReference type="EMBL" id="CEG37186.1"/>
    </source>
</evidence>